<name>A0A9J7HJK1_BRAFL</name>
<dbReference type="Pfam" id="PF13927">
    <property type="entry name" value="Ig_3"/>
    <property type="match status" value="4"/>
</dbReference>
<dbReference type="InterPro" id="IPR000082">
    <property type="entry name" value="SEA_dom"/>
</dbReference>
<keyword evidence="2" id="KW-0472">Membrane</keyword>
<dbReference type="InterPro" id="IPR007110">
    <property type="entry name" value="Ig-like_dom"/>
</dbReference>
<dbReference type="Pfam" id="PF08205">
    <property type="entry name" value="C2-set_2"/>
    <property type="match status" value="1"/>
</dbReference>
<dbReference type="Proteomes" id="UP000001554">
    <property type="component" value="Chromosome 17"/>
</dbReference>
<evidence type="ECO:0000259" key="6">
    <source>
        <dbReference type="PROSITE" id="PS50024"/>
    </source>
</evidence>
<dbReference type="Gene3D" id="2.60.40.10">
    <property type="entry name" value="Immunoglobulins"/>
    <property type="match status" value="7"/>
</dbReference>
<dbReference type="PANTHER" id="PTHR11640">
    <property type="entry name" value="NEPHRIN"/>
    <property type="match status" value="1"/>
</dbReference>
<dbReference type="PROSITE" id="PS50835">
    <property type="entry name" value="IG_LIKE"/>
    <property type="match status" value="6"/>
</dbReference>
<dbReference type="InterPro" id="IPR036179">
    <property type="entry name" value="Ig-like_dom_sf"/>
</dbReference>
<evidence type="ECO:0000256" key="5">
    <source>
        <dbReference type="ARBA" id="ARBA00023319"/>
    </source>
</evidence>
<feature type="domain" description="Ig-like" evidence="7">
    <location>
        <begin position="222"/>
        <end position="317"/>
    </location>
</feature>
<dbReference type="CDD" id="cd00096">
    <property type="entry name" value="Ig"/>
    <property type="match status" value="1"/>
</dbReference>
<proteinExistence type="predicted"/>
<dbReference type="GO" id="GO:0005911">
    <property type="term" value="C:cell-cell junction"/>
    <property type="evidence" value="ECO:0000318"/>
    <property type="project" value="GO_Central"/>
</dbReference>
<evidence type="ECO:0000256" key="3">
    <source>
        <dbReference type="ARBA" id="ARBA00023157"/>
    </source>
</evidence>
<feature type="domain" description="Ig-like" evidence="7">
    <location>
        <begin position="420"/>
        <end position="510"/>
    </location>
</feature>
<dbReference type="SUPFAM" id="SSF49265">
    <property type="entry name" value="Fibronectin type III"/>
    <property type="match status" value="1"/>
</dbReference>
<gene>
    <name evidence="9" type="primary">LOC118404301</name>
</gene>
<dbReference type="PROSITE" id="PS50024">
    <property type="entry name" value="SEA"/>
    <property type="match status" value="1"/>
</dbReference>
<keyword evidence="8" id="KW-1185">Reference proteome</keyword>
<sequence>MISGFHHFFTVPPDPILTISFYTTSVSEGQSVPLTCTSTQGKPPSQVTWWKGDVEQQQAVYNSTPNASTYQGDAMSVLTLSVQPANNQETYQCRVSQLGKELERRDLQLNVRFMTDPPVLTGYSSPISSGGSLNLTCTSGNSYPPANITWTRVGVGTVAGTDQPQTDGQHGGKITSQQISLTNLQARDNGAQFRCTASNSYLGQNSSLSSSAVSMDVRFYLEGINITGHTNPVPSGGSLTLTCTSGNSNPPATITWTRVGGVSPTGTDQPQTDGQYGGKITSQQISLTNLQARDNGAQFKCTVNNSAVSQSEEKTVTIDVQYAPANIQVTCNLIGLSDLREGDTLVCTCTADSNPAAQYNWTKDSTTGPLPAGAVVNETAGTVTFSTLDRAHSGEYRCAANNGISPEATNSSITVDVNYPTSITFITPPVTVDEYDDVNLTCTADSNPEPEPGSFSWAYIDGTTLAGTASEDGFSFTTNIAVITYQQAGTYTCTAGNGIGAAASAGTNVTVEYPPKFYPSTGPYPAAVGADVSMECSAFAVPNNIIFSWSKNGTTLTNSSRLTIQSSWEKVILTISNVTEGDYGTYNCTADNAKGPATTTRNLYKIGPPSSPSEFRLLSKNTKFVVNITWTAGSHGELNTTHTVQLKKAGTDQWEVVGSLEQTTAQQQQRTFNIALDLKAQQAGDYQIRINARNTQGEAWSESVDLKLEASHRLSGRMTTNENWVEALKDSESTEFRLKAALWERNLDTVFSSLIGYEGATITQFSQGSVVGDFQAVVAESETQAAIEAFETQVNAGSVGDLTVVKESSQISVTRPPDGGVNITSTTIIIIAAARKAERLKKA</sequence>
<keyword evidence="4" id="KW-0325">Glycoprotein</keyword>
<dbReference type="GO" id="GO:0098609">
    <property type="term" value="P:cell-cell adhesion"/>
    <property type="evidence" value="ECO:0000318"/>
    <property type="project" value="GO_Central"/>
</dbReference>
<evidence type="ECO:0000313" key="9">
    <source>
        <dbReference type="RefSeq" id="XP_035659262.1"/>
    </source>
</evidence>
<feature type="domain" description="Ig-like" evidence="7">
    <location>
        <begin position="324"/>
        <end position="414"/>
    </location>
</feature>
<organism evidence="8 9">
    <name type="scientific">Branchiostoma floridae</name>
    <name type="common">Florida lancelet</name>
    <name type="synonym">Amphioxus</name>
    <dbReference type="NCBI Taxonomy" id="7739"/>
    <lineage>
        <taxon>Eukaryota</taxon>
        <taxon>Metazoa</taxon>
        <taxon>Chordata</taxon>
        <taxon>Cephalochordata</taxon>
        <taxon>Leptocardii</taxon>
        <taxon>Amphioxiformes</taxon>
        <taxon>Branchiostomatidae</taxon>
        <taxon>Branchiostoma</taxon>
    </lineage>
</organism>
<dbReference type="InterPro" id="IPR003598">
    <property type="entry name" value="Ig_sub2"/>
</dbReference>
<dbReference type="OrthoDB" id="10028801at2759"/>
<feature type="domain" description="SEA" evidence="6">
    <location>
        <begin position="708"/>
        <end position="816"/>
    </location>
</feature>
<evidence type="ECO:0000256" key="2">
    <source>
        <dbReference type="ARBA" id="ARBA00023136"/>
    </source>
</evidence>
<dbReference type="SUPFAM" id="SSF48726">
    <property type="entry name" value="Immunoglobulin"/>
    <property type="match status" value="6"/>
</dbReference>
<dbReference type="SMART" id="SM00408">
    <property type="entry name" value="IGc2"/>
    <property type="match status" value="6"/>
</dbReference>
<feature type="domain" description="Ig-like" evidence="7">
    <location>
        <begin position="15"/>
        <end position="110"/>
    </location>
</feature>
<dbReference type="OMA" id="CESESNF"/>
<dbReference type="GO" id="GO:0050839">
    <property type="term" value="F:cell adhesion molecule binding"/>
    <property type="evidence" value="ECO:0000318"/>
    <property type="project" value="GO_Central"/>
</dbReference>
<reference evidence="8" key="1">
    <citation type="journal article" date="2020" name="Nat. Ecol. Evol.">
        <title>Deeply conserved synteny resolves early events in vertebrate evolution.</title>
        <authorList>
            <person name="Simakov O."/>
            <person name="Marletaz F."/>
            <person name="Yue J.X."/>
            <person name="O'Connell B."/>
            <person name="Jenkins J."/>
            <person name="Brandt A."/>
            <person name="Calef R."/>
            <person name="Tung C.H."/>
            <person name="Huang T.K."/>
            <person name="Schmutz J."/>
            <person name="Satoh N."/>
            <person name="Yu J.K."/>
            <person name="Putnam N.H."/>
            <person name="Green R.E."/>
            <person name="Rokhsar D.S."/>
        </authorList>
    </citation>
    <scope>NUCLEOTIDE SEQUENCE [LARGE SCALE GENOMIC DNA]</scope>
    <source>
        <strain evidence="8">S238N-H82</strain>
    </source>
</reference>
<keyword evidence="3" id="KW-1015">Disulfide bond</keyword>
<dbReference type="InterPro" id="IPR013783">
    <property type="entry name" value="Ig-like_fold"/>
</dbReference>
<dbReference type="GO" id="GO:0005886">
    <property type="term" value="C:plasma membrane"/>
    <property type="evidence" value="ECO:0000318"/>
    <property type="project" value="GO_Central"/>
</dbReference>
<dbReference type="AlphaFoldDB" id="A0A9J7HJK1"/>
<protein>
    <submittedName>
        <fullName evidence="9">Nephrin-like</fullName>
    </submittedName>
</protein>
<dbReference type="SMART" id="SM00409">
    <property type="entry name" value="IG"/>
    <property type="match status" value="6"/>
</dbReference>
<dbReference type="InterPro" id="IPR013162">
    <property type="entry name" value="CD80_C2-set"/>
</dbReference>
<dbReference type="PANTHER" id="PTHR11640:SF164">
    <property type="entry name" value="MAM DOMAIN-CONTAINING GLYCOSYLPHOSPHATIDYLINOSITOL ANCHOR PROTEIN 1"/>
    <property type="match status" value="1"/>
</dbReference>
<reference evidence="9" key="2">
    <citation type="submission" date="2025-08" db="UniProtKB">
        <authorList>
            <consortium name="RefSeq"/>
        </authorList>
    </citation>
    <scope>IDENTIFICATION</scope>
    <source>
        <strain evidence="9">S238N-H82</strain>
        <tissue evidence="9">Testes</tissue>
    </source>
</reference>
<accession>A0A9J7HJK1</accession>
<dbReference type="RefSeq" id="XP_035659262.1">
    <property type="nucleotide sequence ID" value="XM_035803369.1"/>
</dbReference>
<dbReference type="InterPro" id="IPR003599">
    <property type="entry name" value="Ig_sub"/>
</dbReference>
<dbReference type="KEGG" id="bfo:118404301"/>
<keyword evidence="5" id="KW-0393">Immunoglobulin domain</keyword>
<evidence type="ECO:0000256" key="1">
    <source>
        <dbReference type="ARBA" id="ARBA00004479"/>
    </source>
</evidence>
<dbReference type="InterPro" id="IPR036116">
    <property type="entry name" value="FN3_sf"/>
</dbReference>
<evidence type="ECO:0000313" key="8">
    <source>
        <dbReference type="Proteomes" id="UP000001554"/>
    </source>
</evidence>
<evidence type="ECO:0000259" key="7">
    <source>
        <dbReference type="PROSITE" id="PS50835"/>
    </source>
</evidence>
<dbReference type="Pfam" id="PF13895">
    <property type="entry name" value="Ig_2"/>
    <property type="match status" value="1"/>
</dbReference>
<dbReference type="InterPro" id="IPR051275">
    <property type="entry name" value="Cell_adhesion_signaling"/>
</dbReference>
<feature type="domain" description="Ig-like" evidence="7">
    <location>
        <begin position="515"/>
        <end position="604"/>
    </location>
</feature>
<dbReference type="GeneID" id="118404301"/>
<feature type="domain" description="Ig-like" evidence="7">
    <location>
        <begin position="117"/>
        <end position="214"/>
    </location>
</feature>
<evidence type="ECO:0000256" key="4">
    <source>
        <dbReference type="ARBA" id="ARBA00023180"/>
    </source>
</evidence>
<comment type="subcellular location">
    <subcellularLocation>
        <location evidence="1">Membrane</location>
        <topology evidence="1">Single-pass type I membrane protein</topology>
    </subcellularLocation>
</comment>